<name>A0A1F2PDB8_9FIRM</name>
<evidence type="ECO:0000313" key="2">
    <source>
        <dbReference type="EMBL" id="OFV69400.1"/>
    </source>
</evidence>
<organism evidence="2 3">
    <name type="scientific">Acetobacterium wieringae</name>
    <dbReference type="NCBI Taxonomy" id="52694"/>
    <lineage>
        <taxon>Bacteria</taxon>
        <taxon>Bacillati</taxon>
        <taxon>Bacillota</taxon>
        <taxon>Clostridia</taxon>
        <taxon>Eubacteriales</taxon>
        <taxon>Eubacteriaceae</taxon>
        <taxon>Acetobacterium</taxon>
    </lineage>
</organism>
<comment type="caution">
    <text evidence="2">The sequence shown here is derived from an EMBL/GenBank/DDBJ whole genome shotgun (WGS) entry which is preliminary data.</text>
</comment>
<dbReference type="Proteomes" id="UP000176244">
    <property type="component" value="Unassembled WGS sequence"/>
</dbReference>
<dbReference type="STRING" id="52694.ACWI_31270"/>
<reference evidence="2 3" key="1">
    <citation type="submission" date="2015-09" db="EMBL/GenBank/DDBJ databases">
        <title>Genome sequence of Acetobacterium wieringae DSM 1911.</title>
        <authorList>
            <person name="Poehlein A."/>
            <person name="Bengelsdorf F.R."/>
            <person name="Schiel-Bengelsdorf B."/>
            <person name="Duerre P."/>
            <person name="Daniel R."/>
        </authorList>
    </citation>
    <scope>NUCLEOTIDE SEQUENCE [LARGE SCALE GENOMIC DNA]</scope>
    <source>
        <strain evidence="2 3">DSM 1911</strain>
    </source>
</reference>
<evidence type="ECO:0000256" key="1">
    <source>
        <dbReference type="SAM" id="MobiDB-lite"/>
    </source>
</evidence>
<accession>A0A1F2PDB8</accession>
<evidence type="ECO:0000313" key="3">
    <source>
        <dbReference type="Proteomes" id="UP000176244"/>
    </source>
</evidence>
<sequence>MASSIYMSFEGLEEIKKKLWEASSEESLKQINQKIIKAGQEHGKSIIARKMPKSDNLEKSGPKRGGFRTVPGQHSIDAIPVDGLKSSNDQVFGFIGWRPANNDENFYAKFFEEGVDQHFAEKNHERPVPSVRKLGLFGKASKEVASFISEMGLVEYQKKLEEVFGSDHQ</sequence>
<feature type="region of interest" description="Disordered" evidence="1">
    <location>
        <begin position="44"/>
        <end position="81"/>
    </location>
</feature>
<gene>
    <name evidence="2" type="ORF">ACWI_31270</name>
</gene>
<feature type="compositionally biased region" description="Basic and acidic residues" evidence="1">
    <location>
        <begin position="52"/>
        <end position="61"/>
    </location>
</feature>
<dbReference type="AlphaFoldDB" id="A0A1F2PDB8"/>
<dbReference type="RefSeq" id="WP_070372386.1">
    <property type="nucleotide sequence ID" value="NZ_LKEU01000041.1"/>
</dbReference>
<evidence type="ECO:0008006" key="4">
    <source>
        <dbReference type="Google" id="ProtNLM"/>
    </source>
</evidence>
<proteinExistence type="predicted"/>
<dbReference type="EMBL" id="LKEU01000041">
    <property type="protein sequence ID" value="OFV69400.1"/>
    <property type="molecule type" value="Genomic_DNA"/>
</dbReference>
<protein>
    <recommendedName>
        <fullName evidence="4">HK97 gp10 family phage protein</fullName>
    </recommendedName>
</protein>